<evidence type="ECO:0000256" key="1">
    <source>
        <dbReference type="SAM" id="MobiDB-lite"/>
    </source>
</evidence>
<feature type="compositionally biased region" description="Basic and acidic residues" evidence="1">
    <location>
        <begin position="957"/>
        <end position="980"/>
    </location>
</feature>
<proteinExistence type="predicted"/>
<keyword evidence="3" id="KW-1185">Reference proteome</keyword>
<evidence type="ECO:0000313" key="3">
    <source>
        <dbReference type="Proteomes" id="UP001221757"/>
    </source>
</evidence>
<dbReference type="EMBL" id="JARKIE010000202">
    <property type="protein sequence ID" value="KAJ7667303.1"/>
    <property type="molecule type" value="Genomic_DNA"/>
</dbReference>
<name>A0AAD7G8L7_MYCRO</name>
<feature type="region of interest" description="Disordered" evidence="1">
    <location>
        <begin position="1216"/>
        <end position="1251"/>
    </location>
</feature>
<reference evidence="2" key="1">
    <citation type="submission" date="2023-03" db="EMBL/GenBank/DDBJ databases">
        <title>Massive genome expansion in bonnet fungi (Mycena s.s.) driven by repeated elements and novel gene families across ecological guilds.</title>
        <authorList>
            <consortium name="Lawrence Berkeley National Laboratory"/>
            <person name="Harder C.B."/>
            <person name="Miyauchi S."/>
            <person name="Viragh M."/>
            <person name="Kuo A."/>
            <person name="Thoen E."/>
            <person name="Andreopoulos B."/>
            <person name="Lu D."/>
            <person name="Skrede I."/>
            <person name="Drula E."/>
            <person name="Henrissat B."/>
            <person name="Morin E."/>
            <person name="Kohler A."/>
            <person name="Barry K."/>
            <person name="LaButti K."/>
            <person name="Morin E."/>
            <person name="Salamov A."/>
            <person name="Lipzen A."/>
            <person name="Mereny Z."/>
            <person name="Hegedus B."/>
            <person name="Baldrian P."/>
            <person name="Stursova M."/>
            <person name="Weitz H."/>
            <person name="Taylor A."/>
            <person name="Grigoriev I.V."/>
            <person name="Nagy L.G."/>
            <person name="Martin F."/>
            <person name="Kauserud H."/>
        </authorList>
    </citation>
    <scope>NUCLEOTIDE SEQUENCE</scope>
    <source>
        <strain evidence="2">CBHHK067</strain>
    </source>
</reference>
<evidence type="ECO:0000313" key="2">
    <source>
        <dbReference type="EMBL" id="KAJ7667303.1"/>
    </source>
</evidence>
<feature type="region of interest" description="Disordered" evidence="1">
    <location>
        <begin position="904"/>
        <end position="984"/>
    </location>
</feature>
<feature type="compositionally biased region" description="Pro residues" evidence="1">
    <location>
        <begin position="904"/>
        <end position="914"/>
    </location>
</feature>
<feature type="compositionally biased region" description="Basic and acidic residues" evidence="1">
    <location>
        <begin position="686"/>
        <end position="696"/>
    </location>
</feature>
<dbReference type="Proteomes" id="UP001221757">
    <property type="component" value="Unassembled WGS sequence"/>
</dbReference>
<feature type="compositionally biased region" description="Basic and acidic residues" evidence="1">
    <location>
        <begin position="1216"/>
        <end position="1225"/>
    </location>
</feature>
<gene>
    <name evidence="2" type="ORF">B0H17DRAFT_1142792</name>
</gene>
<organism evidence="2 3">
    <name type="scientific">Mycena rosella</name>
    <name type="common">Pink bonnet</name>
    <name type="synonym">Agaricus rosellus</name>
    <dbReference type="NCBI Taxonomy" id="1033263"/>
    <lineage>
        <taxon>Eukaryota</taxon>
        <taxon>Fungi</taxon>
        <taxon>Dikarya</taxon>
        <taxon>Basidiomycota</taxon>
        <taxon>Agaricomycotina</taxon>
        <taxon>Agaricomycetes</taxon>
        <taxon>Agaricomycetidae</taxon>
        <taxon>Agaricales</taxon>
        <taxon>Marasmiineae</taxon>
        <taxon>Mycenaceae</taxon>
        <taxon>Mycena</taxon>
    </lineage>
</organism>
<feature type="region of interest" description="Disordered" evidence="1">
    <location>
        <begin position="680"/>
        <end position="710"/>
    </location>
</feature>
<protein>
    <submittedName>
        <fullName evidence="2">Uncharacterized protein</fullName>
    </submittedName>
</protein>
<accession>A0AAD7G8L7</accession>
<sequence>MPFSSFPPPSWHSPPISRAFFAIISKPSDGFDLLLPPTRFPDAFNLRNDESTGKYLFSAISTNKDASAFFKGTGAPKDFLISSVSSLSRVWCLLSSKAAEPRVPLILGETRVLPGHIARGHEDNEQARRAKRGRVGPMCGNEAAESPLSLYFLPHSHPSFRATPRTSLRSHALLPIFSTNTLTSSPVDALYTAPLSAPGSACPRCGLVRDDFVAAAPPVASGRASSLLCRTLSFSLPYSFSPPLALCSDRYAREACGLQARLAAQRYKFHSRRRAGTRFGVRRSMISLDEGGTAERADTLGLGAALFASLLRAFSFGSSTNAIFSASAPSLRRLASECPIIQRTDGVTAIKVRAPIVLGCTSPVLAATGDTEDPTLAAVVPTLVEVRGGGEAAVWRTVGRMVVRIRPRCGLPGLRGGDQGDPRTAHVRHHFRSRWAWSAARVMCDARLRRTFRSINTRSRTAATAFSAPWPRKPPQASESFLRAQGFVCVGTLCTISTRLRPNSFSAPHLGVARSTNHKCGQHTIFDQETGHTRKPANCLVSSQTLELCLSVVFGEGMGPPRMEDEWFVCVTLENQPTMLRWPVSRSKIVPEISGWAERFCCADQHSSTPPAHSSSLNGLKPPSFVKYSTTLNPTARRPSIRLQKWRQSTRIESRVAVGSTAERQSDRLLRDTRIKGLAAVGPRADSPHSGDEHALHTPAARRPPPTARPLIEESSAYGRIRSLGPPHPQAAWLDIIVWYTYRSTQPIRSSPPPLVAASFHLGWLSQRYRSYTPLPRQLAPAEYFKARTLDVGSARPVPPFHPRAISPRTDSSFVIGEPIHDRPHGSRAFTLSAACSVWLGAGRLTRWYTTQMRSGERRAALRVEGTARCAWPRGRVFAMGEGRAEILLMRPCAVMRIILVPPLSPRPSRPARPPANWDDRAHLARPRRSATLPPSAYRPPLCSPPAHSARPPHRLIARDDAQVARASESKLEARSRTGSEAEADEYECDTHLAHIVRCVRCPLFVCGWYGARKTCGAWSRMRDVDGLADRGGRAEGGRGVERRVPLSFAAVEGSARGASTKRLRVCRMRGGAGVLVPGDSQFIAILYALNMFYMVYMLIPHTTQRDNDPVSRLNKQFVIINFLLLFWVLSASDNVPSSIRMGDPMVQTHLTMPQGYAALFISSRGVDVSRSFKACDLIACVNVALYLYRENGVFHGGPSGRTRYTIRRDEPVFDRSASRVESPPRKCSRHRSEGAWGNASQKRRQTDRWRDDDGIADFQEASAFFRQRHSGWWYDGKRRGGSTSVGPLLAIRFVG</sequence>
<comment type="caution">
    <text evidence="2">The sequence shown here is derived from an EMBL/GenBank/DDBJ whole genome shotgun (WGS) entry which is preliminary data.</text>
</comment>